<keyword evidence="3" id="KW-1185">Reference proteome</keyword>
<dbReference type="Pfam" id="PF09860">
    <property type="entry name" value="DUF2087"/>
    <property type="match status" value="1"/>
</dbReference>
<accession>A0ABT6ZF38</accession>
<sequence length="176" mass="19401">MGNAQRWKPLIAVFANPETRRAAAMLLLGETLEQSTAHLSPSKRSRVLGALRTSGLVTGDDVDPEVFRRVLEATATPRREGIDRFLEGKRIAQYPADLTTRAGLLAWVARDALAPDEVLTEPEINERLLPYAEDVAVLRRYLVDHELVERTPDGAEYALVAPGDSSTGMDAAWPRL</sequence>
<feature type="domain" description="DUF2087" evidence="1">
    <location>
        <begin position="90"/>
        <end position="158"/>
    </location>
</feature>
<reference evidence="2 3" key="1">
    <citation type="submission" date="2023-05" db="EMBL/GenBank/DDBJ databases">
        <title>Microbacterium dauci sp.nov., Isolated from Carrot Rhizosphere Soil.</title>
        <authorList>
            <person name="Xiao Z."/>
            <person name="Zheng J."/>
        </authorList>
    </citation>
    <scope>NUCLEOTIDE SEQUENCE [LARGE SCALE GENOMIC DNA]</scope>
    <source>
        <strain evidence="2 3">LX3-4</strain>
    </source>
</reference>
<comment type="caution">
    <text evidence="2">The sequence shown here is derived from an EMBL/GenBank/DDBJ whole genome shotgun (WGS) entry which is preliminary data.</text>
</comment>
<organism evidence="2 3">
    <name type="scientific">Microbacterium dauci</name>
    <dbReference type="NCBI Taxonomy" id="3048008"/>
    <lineage>
        <taxon>Bacteria</taxon>
        <taxon>Bacillati</taxon>
        <taxon>Actinomycetota</taxon>
        <taxon>Actinomycetes</taxon>
        <taxon>Micrococcales</taxon>
        <taxon>Microbacteriaceae</taxon>
        <taxon>Microbacterium</taxon>
    </lineage>
</organism>
<protein>
    <submittedName>
        <fullName evidence="2">DUF2087 domain-containing protein</fullName>
    </submittedName>
</protein>
<evidence type="ECO:0000313" key="3">
    <source>
        <dbReference type="Proteomes" id="UP001321481"/>
    </source>
</evidence>
<proteinExistence type="predicted"/>
<dbReference type="RefSeq" id="WP_283716439.1">
    <property type="nucleotide sequence ID" value="NZ_JASJND010000006.1"/>
</dbReference>
<dbReference type="InterPro" id="IPR018656">
    <property type="entry name" value="DUF2087"/>
</dbReference>
<dbReference type="Proteomes" id="UP001321481">
    <property type="component" value="Unassembled WGS sequence"/>
</dbReference>
<dbReference type="EMBL" id="JASJND010000006">
    <property type="protein sequence ID" value="MDJ1114775.1"/>
    <property type="molecule type" value="Genomic_DNA"/>
</dbReference>
<evidence type="ECO:0000259" key="1">
    <source>
        <dbReference type="Pfam" id="PF09860"/>
    </source>
</evidence>
<name>A0ABT6ZF38_9MICO</name>
<gene>
    <name evidence="2" type="ORF">QNI14_09940</name>
</gene>
<evidence type="ECO:0000313" key="2">
    <source>
        <dbReference type="EMBL" id="MDJ1114775.1"/>
    </source>
</evidence>